<keyword evidence="7" id="KW-0624">Polysaccharide degradation</keyword>
<evidence type="ECO:0000256" key="10">
    <source>
        <dbReference type="SAM" id="SignalP"/>
    </source>
</evidence>
<dbReference type="STRING" id="4565.A0A3B6U3A8"/>
<dbReference type="GO" id="GO:0004568">
    <property type="term" value="F:chitinase activity"/>
    <property type="evidence" value="ECO:0000318"/>
    <property type="project" value="GO_Central"/>
</dbReference>
<dbReference type="PROSITE" id="PS00773">
    <property type="entry name" value="CHITINASE_19_1"/>
    <property type="match status" value="1"/>
</dbReference>
<sequence length="286" mass="30164">MKSTTALRARRVAAIMAIGLAAALATAVNAQQCGSQAGGSTDHPYCGAGSQSRCNGCGTGDQGLSSILSRDLFERLLLHRNDGACLARGFYTYDAFLAAAAAYPSFGTTRSTETRKREVAAFLGQTSHETTGGWATAPDGPYSWGYCFKQEKGNDTPKSYCESKLEWPARYRGGPAQQPGPSGDKPNGVVQDRVVVLDDGTSKQAGVARCDHGSVDAAGRTPGYGVIVSIINGEIECGKGQSPEVVDRIGFYKRYCDVLGVGYGSNLDCYNQRSFKNGLLAGLASQ</sequence>
<dbReference type="Gene3D" id="1.10.530.10">
    <property type="match status" value="1"/>
</dbReference>
<dbReference type="OMA" id="ARCDHGS"/>
<keyword evidence="3" id="KW-0378">Hydrolase</keyword>
<reference evidence="12" key="1">
    <citation type="submission" date="2018-08" db="EMBL/GenBank/DDBJ databases">
        <authorList>
            <person name="Rossello M."/>
        </authorList>
    </citation>
    <scope>NUCLEOTIDE SEQUENCE [LARGE SCALE GENOMIC DNA]</scope>
    <source>
        <strain evidence="12">cv. Chinese Spring</strain>
    </source>
</reference>
<name>A0A3B6U3A8_WHEAT</name>
<keyword evidence="4 9" id="KW-1015">Disulfide bond</keyword>
<feature type="disulfide bond" evidence="9">
    <location>
        <begin position="237"/>
        <end position="269"/>
    </location>
</feature>
<evidence type="ECO:0000259" key="11">
    <source>
        <dbReference type="PROSITE" id="PS00773"/>
    </source>
</evidence>
<dbReference type="EC" id="3.2.1.14" evidence="2"/>
<evidence type="ECO:0000256" key="1">
    <source>
        <dbReference type="ARBA" id="ARBA00000822"/>
    </source>
</evidence>
<evidence type="ECO:0000256" key="4">
    <source>
        <dbReference type="ARBA" id="ARBA00023157"/>
    </source>
</evidence>
<evidence type="ECO:0000256" key="8">
    <source>
        <dbReference type="PIRSR" id="PIRSR001060-1"/>
    </source>
</evidence>
<dbReference type="AlphaFoldDB" id="A0A3B6U3A8"/>
<feature type="disulfide bond" evidence="9">
    <location>
        <begin position="85"/>
        <end position="147"/>
    </location>
</feature>
<evidence type="ECO:0000256" key="7">
    <source>
        <dbReference type="ARBA" id="ARBA00023326"/>
    </source>
</evidence>
<dbReference type="InterPro" id="IPR000726">
    <property type="entry name" value="Glyco_hydro_19_cat"/>
</dbReference>
<feature type="disulfide bond" evidence="9">
    <location>
        <begin position="33"/>
        <end position="46"/>
    </location>
</feature>
<dbReference type="PANTHER" id="PTHR22595">
    <property type="entry name" value="CHITINASE-RELATED"/>
    <property type="match status" value="1"/>
</dbReference>
<keyword evidence="10" id="KW-0732">Signal</keyword>
<dbReference type="Pfam" id="PF00182">
    <property type="entry name" value="Glyco_hydro_19"/>
    <property type="match status" value="2"/>
</dbReference>
<feature type="chain" id="PRO_5043181660" description="chitinase" evidence="10">
    <location>
        <begin position="31"/>
        <end position="286"/>
    </location>
</feature>
<accession>A0A3B6U3A8</accession>
<dbReference type="PANTHER" id="PTHR22595:SF140">
    <property type="entry name" value="CHITINASE 2"/>
    <property type="match status" value="1"/>
</dbReference>
<dbReference type="OrthoDB" id="5985073at2759"/>
<keyword evidence="13" id="KW-1185">Reference proteome</keyword>
<dbReference type="InterPro" id="IPR023346">
    <property type="entry name" value="Lysozyme-like_dom_sf"/>
</dbReference>
<dbReference type="Proteomes" id="UP000019116">
    <property type="component" value="Chromosome Un"/>
</dbReference>
<evidence type="ECO:0000256" key="3">
    <source>
        <dbReference type="ARBA" id="ARBA00022801"/>
    </source>
</evidence>
<evidence type="ECO:0000256" key="5">
    <source>
        <dbReference type="ARBA" id="ARBA00023277"/>
    </source>
</evidence>
<evidence type="ECO:0000313" key="12">
    <source>
        <dbReference type="EnsemblPlants" id="TraesCSU02G020500.1"/>
    </source>
</evidence>
<reference evidence="12" key="2">
    <citation type="submission" date="2018-10" db="UniProtKB">
        <authorList>
            <consortium name="EnsemblPlants"/>
        </authorList>
    </citation>
    <scope>IDENTIFICATION</scope>
</reference>
<feature type="active site" description="Proton donor" evidence="8">
    <location>
        <position position="129"/>
    </location>
</feature>
<dbReference type="PIRSF" id="PIRSF001060">
    <property type="entry name" value="Endochitinase"/>
    <property type="match status" value="1"/>
</dbReference>
<protein>
    <recommendedName>
        <fullName evidence="2">chitinase</fullName>
        <ecNumber evidence="2">3.2.1.14</ecNumber>
    </recommendedName>
</protein>
<organism evidence="12">
    <name type="scientific">Triticum aestivum</name>
    <name type="common">Wheat</name>
    <dbReference type="NCBI Taxonomy" id="4565"/>
    <lineage>
        <taxon>Eukaryota</taxon>
        <taxon>Viridiplantae</taxon>
        <taxon>Streptophyta</taxon>
        <taxon>Embryophyta</taxon>
        <taxon>Tracheophyta</taxon>
        <taxon>Spermatophyta</taxon>
        <taxon>Magnoliopsida</taxon>
        <taxon>Liliopsida</taxon>
        <taxon>Poales</taxon>
        <taxon>Poaceae</taxon>
        <taxon>BOP clade</taxon>
        <taxon>Pooideae</taxon>
        <taxon>Triticodae</taxon>
        <taxon>Triticeae</taxon>
        <taxon>Triticinae</taxon>
        <taxon>Triticum</taxon>
    </lineage>
</organism>
<proteinExistence type="predicted"/>
<dbReference type="SUPFAM" id="SSF53955">
    <property type="entry name" value="Lysozyme-like"/>
    <property type="match status" value="1"/>
</dbReference>
<dbReference type="GO" id="GO:0006032">
    <property type="term" value="P:chitin catabolic process"/>
    <property type="evidence" value="ECO:0007669"/>
    <property type="project" value="InterPro"/>
</dbReference>
<evidence type="ECO:0000256" key="2">
    <source>
        <dbReference type="ARBA" id="ARBA00012729"/>
    </source>
</evidence>
<comment type="catalytic activity">
    <reaction evidence="1">
        <text>Random endo-hydrolysis of N-acetyl-beta-D-glucosaminide (1-&gt;4)-beta-linkages in chitin and chitodextrins.</text>
        <dbReference type="EC" id="3.2.1.14"/>
    </reaction>
</comment>
<dbReference type="GO" id="GO:0008843">
    <property type="term" value="F:endochitinase activity"/>
    <property type="evidence" value="ECO:0007669"/>
    <property type="project" value="UniProtKB-EC"/>
</dbReference>
<keyword evidence="5" id="KW-0119">Carbohydrate metabolism</keyword>
<dbReference type="SMR" id="A0A3B6U3A8"/>
<dbReference type="EnsemblPlants" id="TraesCSU02G020500.1">
    <property type="protein sequence ID" value="TraesCSU02G020500.1"/>
    <property type="gene ID" value="TraesCSU02G020500"/>
</dbReference>
<dbReference type="GO" id="GO:0050832">
    <property type="term" value="P:defense response to fungus"/>
    <property type="evidence" value="ECO:0000318"/>
    <property type="project" value="GO_Central"/>
</dbReference>
<evidence type="ECO:0000256" key="9">
    <source>
        <dbReference type="PIRSR" id="PIRSR001060-2"/>
    </source>
</evidence>
<dbReference type="CDD" id="cd00325">
    <property type="entry name" value="chitinase_GH19"/>
    <property type="match status" value="1"/>
</dbReference>
<dbReference type="Gramene" id="TraesCSU02G020500.1">
    <property type="protein sequence ID" value="TraesCSU02G020500.1"/>
    <property type="gene ID" value="TraesCSU02G020500"/>
</dbReference>
<dbReference type="GO" id="GO:0000272">
    <property type="term" value="P:polysaccharide catabolic process"/>
    <property type="evidence" value="ECO:0007669"/>
    <property type="project" value="UniProtKB-KW"/>
</dbReference>
<dbReference type="GO" id="GO:0016998">
    <property type="term" value="P:cell wall macromolecule catabolic process"/>
    <property type="evidence" value="ECO:0007669"/>
    <property type="project" value="InterPro"/>
</dbReference>
<keyword evidence="6" id="KW-0326">Glycosidase</keyword>
<dbReference type="InterPro" id="IPR016283">
    <property type="entry name" value="Glyco_hydro_19"/>
</dbReference>
<feature type="signal peptide" evidence="10">
    <location>
        <begin position="1"/>
        <end position="30"/>
    </location>
</feature>
<dbReference type="PaxDb" id="4565-Traes_2DL_7A2028755.2"/>
<evidence type="ECO:0000256" key="6">
    <source>
        <dbReference type="ARBA" id="ARBA00023295"/>
    </source>
</evidence>
<feature type="domain" description="Glycoside hydrolase family 19 catalytic" evidence="11">
    <location>
        <begin position="85"/>
        <end position="107"/>
    </location>
</feature>
<evidence type="ECO:0000313" key="13">
    <source>
        <dbReference type="Proteomes" id="UP000019116"/>
    </source>
</evidence>